<gene>
    <name evidence="10" type="ORF">EM595_3319</name>
</gene>
<dbReference type="STRING" id="1619313.EM595_3319"/>
<feature type="compositionally biased region" description="Pro residues" evidence="9">
    <location>
        <begin position="41"/>
        <end position="54"/>
    </location>
</feature>
<evidence type="ECO:0000256" key="3">
    <source>
        <dbReference type="ARBA" id="ARBA00023136"/>
    </source>
</evidence>
<feature type="region of interest" description="Disordered" evidence="9">
    <location>
        <begin position="40"/>
        <end position="84"/>
    </location>
</feature>
<dbReference type="Proteomes" id="UP000059419">
    <property type="component" value="Chromosome 1"/>
</dbReference>
<proteinExistence type="inferred from homology"/>
<reference evidence="11" key="1">
    <citation type="submission" date="2015-11" db="EMBL/GenBank/DDBJ databases">
        <authorList>
            <person name="Blom J."/>
        </authorList>
    </citation>
    <scope>NUCLEOTIDE SEQUENCE [LARGE SCALE GENOMIC DNA]</scope>
</reference>
<dbReference type="NCBIfam" id="NF047847">
    <property type="entry name" value="SS_mature_LptM"/>
    <property type="match status" value="1"/>
</dbReference>
<comment type="similarity">
    <text evidence="7">Belongs to the LptM family.</text>
</comment>
<sequence>MISNINRLNMSKRRMNKVIGQLVLALALVSLTGCGLKGPLYFPPSEQPKAPQPPLTKQTTPGSTVQKNNDADSLKSSTSGTQAN</sequence>
<organism evidence="10 11">
    <name type="scientific">Duffyella gerundensis</name>
    <dbReference type="NCBI Taxonomy" id="1619313"/>
    <lineage>
        <taxon>Bacteria</taxon>
        <taxon>Pseudomonadati</taxon>
        <taxon>Pseudomonadota</taxon>
        <taxon>Gammaproteobacteria</taxon>
        <taxon>Enterobacterales</taxon>
        <taxon>Erwiniaceae</taxon>
        <taxon>Duffyella</taxon>
    </lineage>
</organism>
<evidence type="ECO:0000256" key="5">
    <source>
        <dbReference type="ARBA" id="ARBA00023237"/>
    </source>
</evidence>
<protein>
    <recommendedName>
        <fullName evidence="8">LPS-assembly lipoprotein LptM</fullName>
    </recommendedName>
</protein>
<keyword evidence="6" id="KW-0449">Lipoprotein</keyword>
<dbReference type="GO" id="GO:0009279">
    <property type="term" value="C:cell outer membrane"/>
    <property type="evidence" value="ECO:0007669"/>
    <property type="project" value="UniProtKB-SubCell"/>
</dbReference>
<keyword evidence="4" id="KW-0564">Palmitate</keyword>
<dbReference type="PATRIC" id="fig|1619313.3.peg.3444"/>
<evidence type="ECO:0000256" key="8">
    <source>
        <dbReference type="ARBA" id="ARBA00049730"/>
    </source>
</evidence>
<evidence type="ECO:0000313" key="11">
    <source>
        <dbReference type="Proteomes" id="UP000059419"/>
    </source>
</evidence>
<keyword evidence="11" id="KW-1185">Reference proteome</keyword>
<feature type="compositionally biased region" description="Polar residues" evidence="9">
    <location>
        <begin position="74"/>
        <end position="84"/>
    </location>
</feature>
<dbReference type="Pfam" id="PF13627">
    <property type="entry name" value="LptM_cons"/>
    <property type="match status" value="1"/>
</dbReference>
<feature type="compositionally biased region" description="Polar residues" evidence="9">
    <location>
        <begin position="55"/>
        <end position="68"/>
    </location>
</feature>
<keyword evidence="2" id="KW-0732">Signal</keyword>
<evidence type="ECO:0000256" key="6">
    <source>
        <dbReference type="ARBA" id="ARBA00023288"/>
    </source>
</evidence>
<accession>A0A0U5L545</accession>
<keyword evidence="5" id="KW-0998">Cell outer membrane</keyword>
<dbReference type="InterPro" id="IPR032831">
    <property type="entry name" value="LptM_cons"/>
</dbReference>
<evidence type="ECO:0000256" key="4">
    <source>
        <dbReference type="ARBA" id="ARBA00023139"/>
    </source>
</evidence>
<dbReference type="EMBL" id="LN907827">
    <property type="protein sequence ID" value="CUU25550.1"/>
    <property type="molecule type" value="Genomic_DNA"/>
</dbReference>
<keyword evidence="3" id="KW-0472">Membrane</keyword>
<dbReference type="AlphaFoldDB" id="A0A0U5L545"/>
<name>A0A0U5L545_9GAMM</name>
<evidence type="ECO:0000313" key="10">
    <source>
        <dbReference type="EMBL" id="CUU25550.1"/>
    </source>
</evidence>
<dbReference type="KEGG" id="ege:EM595_3319"/>
<evidence type="ECO:0000256" key="1">
    <source>
        <dbReference type="ARBA" id="ARBA00004459"/>
    </source>
</evidence>
<evidence type="ECO:0000256" key="2">
    <source>
        <dbReference type="ARBA" id="ARBA00022729"/>
    </source>
</evidence>
<evidence type="ECO:0000256" key="9">
    <source>
        <dbReference type="SAM" id="MobiDB-lite"/>
    </source>
</evidence>
<evidence type="ECO:0000256" key="7">
    <source>
        <dbReference type="ARBA" id="ARBA00049647"/>
    </source>
</evidence>
<dbReference type="PROSITE" id="PS51257">
    <property type="entry name" value="PROKAR_LIPOPROTEIN"/>
    <property type="match status" value="1"/>
</dbReference>
<comment type="subcellular location">
    <subcellularLocation>
        <location evidence="1">Cell outer membrane</location>
        <topology evidence="1">Lipid-anchor</topology>
    </subcellularLocation>
</comment>